<dbReference type="RefSeq" id="WP_132404644.1">
    <property type="nucleotide sequence ID" value="NZ_SMKA01000024.1"/>
</dbReference>
<proteinExistence type="predicted"/>
<reference evidence="2 3" key="1">
    <citation type="submission" date="2019-03" db="EMBL/GenBank/DDBJ databases">
        <title>Draft genome sequences of novel Actinobacteria.</title>
        <authorList>
            <person name="Sahin N."/>
            <person name="Ay H."/>
            <person name="Saygin H."/>
        </authorList>
    </citation>
    <scope>NUCLEOTIDE SEQUENCE [LARGE SCALE GENOMIC DNA]</scope>
    <source>
        <strain evidence="2 3">JCM 30547</strain>
    </source>
</reference>
<gene>
    <name evidence="2" type="ORF">E1261_08845</name>
</gene>
<evidence type="ECO:0000256" key="1">
    <source>
        <dbReference type="SAM" id="SignalP"/>
    </source>
</evidence>
<evidence type="ECO:0000313" key="3">
    <source>
        <dbReference type="Proteomes" id="UP000295075"/>
    </source>
</evidence>
<protein>
    <submittedName>
        <fullName evidence="2">Uncharacterized protein</fullName>
    </submittedName>
</protein>
<dbReference type="EMBL" id="SMKA01000024">
    <property type="protein sequence ID" value="TDC32304.1"/>
    <property type="molecule type" value="Genomic_DNA"/>
</dbReference>
<comment type="caution">
    <text evidence="2">The sequence shown here is derived from an EMBL/GenBank/DDBJ whole genome shotgun (WGS) entry which is preliminary data.</text>
</comment>
<feature type="chain" id="PRO_5020325161" evidence="1">
    <location>
        <begin position="28"/>
        <end position="78"/>
    </location>
</feature>
<evidence type="ECO:0000313" key="2">
    <source>
        <dbReference type="EMBL" id="TDC32304.1"/>
    </source>
</evidence>
<dbReference type="OrthoDB" id="3831288at2"/>
<dbReference type="AlphaFoldDB" id="A0A4R4QAG5"/>
<dbReference type="PROSITE" id="PS51257">
    <property type="entry name" value="PROKAR_LIPOPROTEIN"/>
    <property type="match status" value="1"/>
</dbReference>
<keyword evidence="1" id="KW-0732">Signal</keyword>
<sequence>MRTSRRMIAVAAMVVAVACGGATAAHAADPVVESQGEVACGYEYDACWAQWYDYGFVKNYIVSEIYYKGGGYHFYWWN</sequence>
<feature type="signal peptide" evidence="1">
    <location>
        <begin position="1"/>
        <end position="27"/>
    </location>
</feature>
<keyword evidence="3" id="KW-1185">Reference proteome</keyword>
<organism evidence="2 3">
    <name type="scientific">Kribbella albertanoniae</name>
    <dbReference type="NCBI Taxonomy" id="1266829"/>
    <lineage>
        <taxon>Bacteria</taxon>
        <taxon>Bacillati</taxon>
        <taxon>Actinomycetota</taxon>
        <taxon>Actinomycetes</taxon>
        <taxon>Propionibacteriales</taxon>
        <taxon>Kribbellaceae</taxon>
        <taxon>Kribbella</taxon>
    </lineage>
</organism>
<accession>A0A4R4QAG5</accession>
<dbReference type="Proteomes" id="UP000295075">
    <property type="component" value="Unassembled WGS sequence"/>
</dbReference>
<name>A0A4R4QAG5_9ACTN</name>